<keyword evidence="3" id="KW-1185">Reference proteome</keyword>
<name>A0A8J6AT51_GALPY</name>
<comment type="caution">
    <text evidence="2">The sequence shown here is derived from an EMBL/GenBank/DDBJ whole genome shotgun (WGS) entry which is preliminary data.</text>
</comment>
<accession>A0A8J6AT51</accession>
<feature type="non-terminal residue" evidence="2">
    <location>
        <position position="1"/>
    </location>
</feature>
<dbReference type="Proteomes" id="UP000700334">
    <property type="component" value="Unassembled WGS sequence"/>
</dbReference>
<dbReference type="GO" id="GO:0007283">
    <property type="term" value="P:spermatogenesis"/>
    <property type="evidence" value="ECO:0007669"/>
    <property type="project" value="TreeGrafter"/>
</dbReference>
<dbReference type="AlphaFoldDB" id="A0A8J6AT51"/>
<protein>
    <submittedName>
        <fullName evidence="2">GATA-type zinc finger protein 1</fullName>
    </submittedName>
</protein>
<organism evidence="2 3">
    <name type="scientific">Galemys pyrenaicus</name>
    <name type="common">Iberian desman</name>
    <name type="synonym">Pyrenean desman</name>
    <dbReference type="NCBI Taxonomy" id="202257"/>
    <lineage>
        <taxon>Eukaryota</taxon>
        <taxon>Metazoa</taxon>
        <taxon>Chordata</taxon>
        <taxon>Craniata</taxon>
        <taxon>Vertebrata</taxon>
        <taxon>Euteleostomi</taxon>
        <taxon>Mammalia</taxon>
        <taxon>Eutheria</taxon>
        <taxon>Laurasiatheria</taxon>
        <taxon>Eulipotyphla</taxon>
        <taxon>Talpidae</taxon>
        <taxon>Galemys</taxon>
    </lineage>
</organism>
<feature type="compositionally biased region" description="Basic residues" evidence="1">
    <location>
        <begin position="139"/>
        <end position="148"/>
    </location>
</feature>
<dbReference type="GO" id="GO:0006357">
    <property type="term" value="P:regulation of transcription by RNA polymerase II"/>
    <property type="evidence" value="ECO:0007669"/>
    <property type="project" value="TreeGrafter"/>
</dbReference>
<evidence type="ECO:0000313" key="3">
    <source>
        <dbReference type="Proteomes" id="UP000700334"/>
    </source>
</evidence>
<feature type="compositionally biased region" description="Low complexity" evidence="1">
    <location>
        <begin position="201"/>
        <end position="210"/>
    </location>
</feature>
<dbReference type="GO" id="GO:0005634">
    <property type="term" value="C:nucleus"/>
    <property type="evidence" value="ECO:0007669"/>
    <property type="project" value="TreeGrafter"/>
</dbReference>
<feature type="region of interest" description="Disordered" evidence="1">
    <location>
        <begin position="185"/>
        <end position="240"/>
    </location>
</feature>
<dbReference type="OrthoDB" id="2162994at2759"/>
<dbReference type="InterPro" id="IPR053116">
    <property type="entry name" value="GATA-type_Znf_Regulator"/>
</dbReference>
<dbReference type="PANTHER" id="PTHR47341">
    <property type="entry name" value="GATA-TYPE ZINC FINGER PROTEIN 1"/>
    <property type="match status" value="1"/>
</dbReference>
<dbReference type="PANTHER" id="PTHR47341:SF1">
    <property type="entry name" value="GATA-TYPE ZINC FINGER PROTEIN 1"/>
    <property type="match status" value="1"/>
</dbReference>
<reference evidence="2" key="1">
    <citation type="journal article" date="2021" name="Evol. Appl.">
        <title>The genome of the Pyrenean desman and the effects of bottlenecks and inbreeding on the genomic landscape of an endangered species.</title>
        <authorList>
            <person name="Escoda L."/>
            <person name="Castresana J."/>
        </authorList>
    </citation>
    <scope>NUCLEOTIDE SEQUENCE</scope>
    <source>
        <strain evidence="2">IBE-C5619</strain>
    </source>
</reference>
<feature type="compositionally biased region" description="Low complexity" evidence="1">
    <location>
        <begin position="127"/>
        <end position="138"/>
    </location>
</feature>
<proteinExistence type="predicted"/>
<gene>
    <name evidence="2" type="ORF">J0S82_014395</name>
</gene>
<feature type="region of interest" description="Disordered" evidence="1">
    <location>
        <begin position="127"/>
        <end position="160"/>
    </location>
</feature>
<dbReference type="EMBL" id="JAGFMF010011417">
    <property type="protein sequence ID" value="KAG8523260.1"/>
    <property type="molecule type" value="Genomic_DNA"/>
</dbReference>
<feature type="compositionally biased region" description="Polar residues" evidence="1">
    <location>
        <begin position="222"/>
        <end position="231"/>
    </location>
</feature>
<feature type="region of interest" description="Disordered" evidence="1">
    <location>
        <begin position="1"/>
        <end position="53"/>
    </location>
</feature>
<evidence type="ECO:0000313" key="2">
    <source>
        <dbReference type="EMBL" id="KAG8523260.1"/>
    </source>
</evidence>
<dbReference type="GO" id="GO:0048599">
    <property type="term" value="P:oocyte development"/>
    <property type="evidence" value="ECO:0007669"/>
    <property type="project" value="TreeGrafter"/>
</dbReference>
<sequence length="240" mass="25650">MEAEPAPDFVLRELQAPPCLDPKSSPEPRAQQTPRSSGFLRPNGRCVEEPLPQPGPVVRGSFWPAHQDSVTTLCFLQETPEASLARDKQALESCWEPKTLGTLGPPVMARDPKNMWTPINQQCCSLGLPGSPPISSASRQRKPRKQSNPHRGTEKVDPQFEGVTLRFQIRPDSSLQIIPSYSLACSSRSQGPPAAHPGIPEASSGGSEALGESRDCRAINIGGSQVKTKASGSRAPASGG</sequence>
<evidence type="ECO:0000256" key="1">
    <source>
        <dbReference type="SAM" id="MobiDB-lite"/>
    </source>
</evidence>